<dbReference type="GeneID" id="300576167"/>
<evidence type="ECO:0000256" key="1">
    <source>
        <dbReference type="SAM" id="MobiDB-lite"/>
    </source>
</evidence>
<name>A0ABY2H4I0_9HYPO</name>
<feature type="compositionally biased region" description="Basic and acidic residues" evidence="1">
    <location>
        <begin position="23"/>
        <end position="33"/>
    </location>
</feature>
<keyword evidence="3" id="KW-1185">Reference proteome</keyword>
<evidence type="ECO:0000313" key="2">
    <source>
        <dbReference type="EMBL" id="TFB03202.1"/>
    </source>
</evidence>
<feature type="region of interest" description="Disordered" evidence="1">
    <location>
        <begin position="63"/>
        <end position="99"/>
    </location>
</feature>
<protein>
    <submittedName>
        <fullName evidence="2">Uncharacterized protein</fullName>
    </submittedName>
</protein>
<sequence length="125" mass="13545">MASKQKPFRIVGLGSLALPRRGQSKETGEERRLGASSGCSRKEALVVGPCGRLEPVLHRAMQSLAQDKGAAAGASRGEDRDKEREERRGGGNSGEADRRCSRMEMDHGEGMCCAGLDFSWCCWSM</sequence>
<dbReference type="EMBL" id="PPTA01000005">
    <property type="protein sequence ID" value="TFB03202.1"/>
    <property type="molecule type" value="Genomic_DNA"/>
</dbReference>
<proteinExistence type="predicted"/>
<dbReference type="Proteomes" id="UP001642720">
    <property type="component" value="Unassembled WGS sequence"/>
</dbReference>
<accession>A0ABY2H4I0</accession>
<reference evidence="2 3" key="1">
    <citation type="submission" date="2018-01" db="EMBL/GenBank/DDBJ databases">
        <title>Genome characterization of the sugarcane-associated fungus Trichoderma ghanense CCMA-1212 and their application in lignocelulose bioconversion.</title>
        <authorList>
            <person name="Steindorff A.S."/>
            <person name="Mendes T.D."/>
            <person name="Vilela E.S.D."/>
            <person name="Rodrigues D.S."/>
            <person name="Formighieri E.F."/>
            <person name="Melo I.S."/>
            <person name="Favaro L.C.L."/>
        </authorList>
    </citation>
    <scope>NUCLEOTIDE SEQUENCE [LARGE SCALE GENOMIC DNA]</scope>
    <source>
        <strain evidence="2 3">CCMA-1212</strain>
    </source>
</reference>
<feature type="compositionally biased region" description="Basic and acidic residues" evidence="1">
    <location>
        <begin position="76"/>
        <end position="99"/>
    </location>
</feature>
<organism evidence="2 3">
    <name type="scientific">Trichoderma ghanense</name>
    <dbReference type="NCBI Taxonomy" id="65468"/>
    <lineage>
        <taxon>Eukaryota</taxon>
        <taxon>Fungi</taxon>
        <taxon>Dikarya</taxon>
        <taxon>Ascomycota</taxon>
        <taxon>Pezizomycotina</taxon>
        <taxon>Sordariomycetes</taxon>
        <taxon>Hypocreomycetidae</taxon>
        <taxon>Hypocreales</taxon>
        <taxon>Hypocreaceae</taxon>
        <taxon>Trichoderma</taxon>
    </lineage>
</organism>
<comment type="caution">
    <text evidence="2">The sequence shown here is derived from an EMBL/GenBank/DDBJ whole genome shotgun (WGS) entry which is preliminary data.</text>
</comment>
<evidence type="ECO:0000313" key="3">
    <source>
        <dbReference type="Proteomes" id="UP001642720"/>
    </source>
</evidence>
<dbReference type="RefSeq" id="XP_073559403.1">
    <property type="nucleotide sequence ID" value="XM_073701717.1"/>
</dbReference>
<gene>
    <name evidence="2" type="ORF">CCMA1212_004412</name>
</gene>
<feature type="region of interest" description="Disordered" evidence="1">
    <location>
        <begin position="19"/>
        <end position="39"/>
    </location>
</feature>